<dbReference type="InterPro" id="IPR029071">
    <property type="entry name" value="Ubiquitin-like_domsf"/>
</dbReference>
<keyword evidence="2" id="KW-1133">Transmembrane helix</keyword>
<accession>W6QGN9</accession>
<feature type="domain" description="BAG" evidence="3">
    <location>
        <begin position="345"/>
        <end position="403"/>
    </location>
</feature>
<dbReference type="Gene3D" id="1.20.58.120">
    <property type="entry name" value="BAG domain"/>
    <property type="match status" value="1"/>
</dbReference>
<evidence type="ECO:0000256" key="2">
    <source>
        <dbReference type="SAM" id="Phobius"/>
    </source>
</evidence>
<dbReference type="SUPFAM" id="SSF63491">
    <property type="entry name" value="BAG domain"/>
    <property type="match status" value="1"/>
</dbReference>
<feature type="transmembrane region" description="Helical" evidence="2">
    <location>
        <begin position="80"/>
        <end position="97"/>
    </location>
</feature>
<reference evidence="4" key="1">
    <citation type="journal article" date="2014" name="Nat. Commun.">
        <title>Multiple recent horizontal transfers of a large genomic region in cheese making fungi.</title>
        <authorList>
            <person name="Cheeseman K."/>
            <person name="Ropars J."/>
            <person name="Renault P."/>
            <person name="Dupont J."/>
            <person name="Gouzy J."/>
            <person name="Branca A."/>
            <person name="Abraham A.L."/>
            <person name="Ceppi M."/>
            <person name="Conseiller E."/>
            <person name="Debuchy R."/>
            <person name="Malagnac F."/>
            <person name="Goarin A."/>
            <person name="Silar P."/>
            <person name="Lacoste S."/>
            <person name="Sallet E."/>
            <person name="Bensimon A."/>
            <person name="Giraud T."/>
            <person name="Brygoo Y."/>
        </authorList>
    </citation>
    <scope>NUCLEOTIDE SEQUENCE [LARGE SCALE GENOMIC DNA]</scope>
    <source>
        <strain evidence="4">FM164</strain>
    </source>
</reference>
<dbReference type="PROSITE" id="PS51035">
    <property type="entry name" value="BAG"/>
    <property type="match status" value="1"/>
</dbReference>
<gene>
    <name evidence="4" type="ORF">PROQFM164_S03g000073</name>
</gene>
<sequence>MTSPSTLSPPQRSMTLLPPILAQSTLGEKCAVYIDQVTDTLPVHLHSLRLQLDPVLIYLSNTPLGPLAKKLPFAPDDQPIALLAAVVICIFTIVMSWRNPLKMLRRSPSYAPASSNPQVSDEDFSYITPSDMAGSPGDEADPDVISLRHRGTIYPLRFRAYAIVDGLLTIGDIRKAAAECTGAEHPNCVRLLYKGKLLKNDAQTCKAEGLKQHSEVLCVVSDAVSQSDVSDDNGQNIPVSASAPAPPPLPRPTSAGGASSPPTSAGGKSKNSRKKKRNGKKSPVGAEAPGPSRSPRPTSSGHSGAPAASPNIKLLRTPLEQVNALAEWFEQEMKPLCDEYIAYPPSDKKKRNFENKKLSETILTQIQLKADGIEPNGDERARSARRALIKDTQAVLAELDKLVQPGDL</sequence>
<evidence type="ECO:0000259" key="3">
    <source>
        <dbReference type="PROSITE" id="PS51035"/>
    </source>
</evidence>
<feature type="compositionally biased region" description="Basic residues" evidence="1">
    <location>
        <begin position="270"/>
        <end position="280"/>
    </location>
</feature>
<dbReference type="STRING" id="1365484.W6QGN9"/>
<feature type="region of interest" description="Disordered" evidence="1">
    <location>
        <begin position="227"/>
        <end position="313"/>
    </location>
</feature>
<dbReference type="OrthoDB" id="417450at2759"/>
<dbReference type="SUPFAM" id="SSF54236">
    <property type="entry name" value="Ubiquitin-like"/>
    <property type="match status" value="1"/>
</dbReference>
<proteinExistence type="predicted"/>
<dbReference type="AlphaFoldDB" id="W6QGN9"/>
<evidence type="ECO:0000313" key="4">
    <source>
        <dbReference type="EMBL" id="CDM33349.1"/>
    </source>
</evidence>
<dbReference type="Proteomes" id="UP000030686">
    <property type="component" value="Unassembled WGS sequence"/>
</dbReference>
<name>W6QGN9_PENRF</name>
<keyword evidence="5" id="KW-1185">Reference proteome</keyword>
<dbReference type="OMA" id="MSWRNPL"/>
<dbReference type="InterPro" id="IPR003103">
    <property type="entry name" value="BAG_domain"/>
</dbReference>
<dbReference type="GO" id="GO:0051087">
    <property type="term" value="F:protein-folding chaperone binding"/>
    <property type="evidence" value="ECO:0007669"/>
    <property type="project" value="InterPro"/>
</dbReference>
<keyword evidence="2" id="KW-0472">Membrane</keyword>
<feature type="compositionally biased region" description="Low complexity" evidence="1">
    <location>
        <begin position="289"/>
        <end position="310"/>
    </location>
</feature>
<dbReference type="EMBL" id="HG792017">
    <property type="protein sequence ID" value="CDM33349.1"/>
    <property type="molecule type" value="Genomic_DNA"/>
</dbReference>
<evidence type="ECO:0000313" key="5">
    <source>
        <dbReference type="Proteomes" id="UP000030686"/>
    </source>
</evidence>
<dbReference type="Pfam" id="PF02179">
    <property type="entry name" value="BAG"/>
    <property type="match status" value="1"/>
</dbReference>
<keyword evidence="2" id="KW-0812">Transmembrane</keyword>
<organism evidence="4 5">
    <name type="scientific">Penicillium roqueforti (strain FM164)</name>
    <dbReference type="NCBI Taxonomy" id="1365484"/>
    <lineage>
        <taxon>Eukaryota</taxon>
        <taxon>Fungi</taxon>
        <taxon>Dikarya</taxon>
        <taxon>Ascomycota</taxon>
        <taxon>Pezizomycotina</taxon>
        <taxon>Eurotiomycetes</taxon>
        <taxon>Eurotiomycetidae</taxon>
        <taxon>Eurotiales</taxon>
        <taxon>Aspergillaceae</taxon>
        <taxon>Penicillium</taxon>
    </lineage>
</organism>
<dbReference type="InterPro" id="IPR036533">
    <property type="entry name" value="BAG_dom_sf"/>
</dbReference>
<feature type="compositionally biased region" description="Low complexity" evidence="1">
    <location>
        <begin position="252"/>
        <end position="269"/>
    </location>
</feature>
<protein>
    <submittedName>
        <fullName evidence="4">BAG domain</fullName>
    </submittedName>
</protein>
<evidence type="ECO:0000256" key="1">
    <source>
        <dbReference type="SAM" id="MobiDB-lite"/>
    </source>
</evidence>
<dbReference type="Gene3D" id="3.10.20.90">
    <property type="entry name" value="Phosphatidylinositol 3-kinase Catalytic Subunit, Chain A, domain 1"/>
    <property type="match status" value="1"/>
</dbReference>